<protein>
    <submittedName>
        <fullName evidence="2">Uncharacterized protein</fullName>
    </submittedName>
</protein>
<dbReference type="EMBL" id="CAKMRJ010005412">
    <property type="protein sequence ID" value="CAH1442171.1"/>
    <property type="molecule type" value="Genomic_DNA"/>
</dbReference>
<evidence type="ECO:0000313" key="2">
    <source>
        <dbReference type="EMBL" id="CAH1442171.1"/>
    </source>
</evidence>
<sequence length="124" mass="13496">MAGNTSYLVEAPSPATMAAEETDSGSGTPRIENLKSPGRGELYTGRINNNFKGSHDKRRRILTPIPESSKENQMVSSCQPTIDLNQVPLPSQISLPESDDESQSTLSLEIRNTVEVGKMLGFDM</sequence>
<reference evidence="2 3" key="1">
    <citation type="submission" date="2022-01" db="EMBL/GenBank/DDBJ databases">
        <authorList>
            <person name="Xiong W."/>
            <person name="Schranz E."/>
        </authorList>
    </citation>
    <scope>NUCLEOTIDE SEQUENCE [LARGE SCALE GENOMIC DNA]</scope>
</reference>
<evidence type="ECO:0000313" key="3">
    <source>
        <dbReference type="Proteomes" id="UP001157418"/>
    </source>
</evidence>
<dbReference type="Proteomes" id="UP001157418">
    <property type="component" value="Unassembled WGS sequence"/>
</dbReference>
<comment type="caution">
    <text evidence="2">The sequence shown here is derived from an EMBL/GenBank/DDBJ whole genome shotgun (WGS) entry which is preliminary data.</text>
</comment>
<feature type="region of interest" description="Disordered" evidence="1">
    <location>
        <begin position="1"/>
        <end position="53"/>
    </location>
</feature>
<accession>A0AAU9NWN6</accession>
<proteinExistence type="predicted"/>
<organism evidence="2 3">
    <name type="scientific">Lactuca virosa</name>
    <dbReference type="NCBI Taxonomy" id="75947"/>
    <lineage>
        <taxon>Eukaryota</taxon>
        <taxon>Viridiplantae</taxon>
        <taxon>Streptophyta</taxon>
        <taxon>Embryophyta</taxon>
        <taxon>Tracheophyta</taxon>
        <taxon>Spermatophyta</taxon>
        <taxon>Magnoliopsida</taxon>
        <taxon>eudicotyledons</taxon>
        <taxon>Gunneridae</taxon>
        <taxon>Pentapetalae</taxon>
        <taxon>asterids</taxon>
        <taxon>campanulids</taxon>
        <taxon>Asterales</taxon>
        <taxon>Asteraceae</taxon>
        <taxon>Cichorioideae</taxon>
        <taxon>Cichorieae</taxon>
        <taxon>Lactucinae</taxon>
        <taxon>Lactuca</taxon>
    </lineage>
</organism>
<gene>
    <name evidence="2" type="ORF">LVIROSA_LOCUS28179</name>
</gene>
<evidence type="ECO:0000256" key="1">
    <source>
        <dbReference type="SAM" id="MobiDB-lite"/>
    </source>
</evidence>
<dbReference type="AlphaFoldDB" id="A0AAU9NWN6"/>
<keyword evidence="3" id="KW-1185">Reference proteome</keyword>
<name>A0AAU9NWN6_9ASTR</name>